<evidence type="ECO:0000259" key="3">
    <source>
        <dbReference type="Pfam" id="PF12724"/>
    </source>
</evidence>
<dbReference type="Pfam" id="PF01243">
    <property type="entry name" value="PNPOx_N"/>
    <property type="match status" value="1"/>
</dbReference>
<sequence>MQRTCVIYESKYGSTAEIAGAIALVLGPARTCRPEEFSSEMRSFDLFVIGTPIYNGNVAPSIRRFVETNASWLRKKTVAFFCTCINLHKGHEYLKELREMMGDDAPAVAFGGRMEVRHLDRDDLTALSLYAKKTDFTLEDRDLTDMGAVTAFALALRERMACGGQMAETEIRTAVEDYLKAHHICVLATGHDNRVRATTVDYLFENGKIYIYSEGGEKFAHLLRNPAAAIAVYTQYTSMEDIAGLQIEGKAEILRPGAAGHAEALALRDIDPDRLRALNADINVIRITPEKAEFLNAAFKRQGHAMKQTLRY</sequence>
<dbReference type="GO" id="GO:0005829">
    <property type="term" value="C:cytosol"/>
    <property type="evidence" value="ECO:0007669"/>
    <property type="project" value="TreeGrafter"/>
</dbReference>
<name>A0A7K4HN84_9EURY</name>
<feature type="domain" description="Flavodoxin" evidence="3">
    <location>
        <begin position="6"/>
        <end position="119"/>
    </location>
</feature>
<feature type="domain" description="Pyridoxamine 5'-phosphate oxidase N-terminal" evidence="2">
    <location>
        <begin position="173"/>
        <end position="295"/>
    </location>
</feature>
<organism evidence="4 5">
    <name type="scientific">Methanofollis tationis</name>
    <dbReference type="NCBI Taxonomy" id="81417"/>
    <lineage>
        <taxon>Archaea</taxon>
        <taxon>Methanobacteriati</taxon>
        <taxon>Methanobacteriota</taxon>
        <taxon>Stenosarchaea group</taxon>
        <taxon>Methanomicrobia</taxon>
        <taxon>Methanomicrobiales</taxon>
        <taxon>Methanomicrobiaceae</taxon>
        <taxon>Methanofollis</taxon>
    </lineage>
</organism>
<keyword evidence="5" id="KW-1185">Reference proteome</keyword>
<proteinExistence type="predicted"/>
<keyword evidence="1" id="KW-0560">Oxidoreductase</keyword>
<evidence type="ECO:0000256" key="1">
    <source>
        <dbReference type="ARBA" id="ARBA00023002"/>
    </source>
</evidence>
<dbReference type="Proteomes" id="UP000570823">
    <property type="component" value="Unassembled WGS sequence"/>
</dbReference>
<dbReference type="Gene3D" id="2.30.110.10">
    <property type="entry name" value="Electron Transport, Fmn-binding Protein, Chain A"/>
    <property type="match status" value="1"/>
</dbReference>
<dbReference type="RefSeq" id="WP_176788291.1">
    <property type="nucleotide sequence ID" value="NZ_JABXWR010000001.1"/>
</dbReference>
<protein>
    <submittedName>
        <fullName evidence="4">Pyridoxamine 5'-phosphate oxidase family protein</fullName>
    </submittedName>
</protein>
<dbReference type="SUPFAM" id="SSF52218">
    <property type="entry name" value="Flavoproteins"/>
    <property type="match status" value="1"/>
</dbReference>
<dbReference type="AlphaFoldDB" id="A0A7K4HN84"/>
<dbReference type="InterPro" id="IPR029039">
    <property type="entry name" value="Flavoprotein-like_sf"/>
</dbReference>
<dbReference type="SUPFAM" id="SSF50475">
    <property type="entry name" value="FMN-binding split barrel"/>
    <property type="match status" value="1"/>
</dbReference>
<accession>A0A7K4HN84</accession>
<gene>
    <name evidence="4" type="ORF">HWN36_04645</name>
</gene>
<dbReference type="EMBL" id="JABXWR010000001">
    <property type="protein sequence ID" value="NVO66612.1"/>
    <property type="molecule type" value="Genomic_DNA"/>
</dbReference>
<reference evidence="4 5" key="1">
    <citation type="submission" date="2020-06" db="EMBL/GenBank/DDBJ databases">
        <title>Methanofollis fontis sp. nov., a methanogen isolated from marine sediments near a cold seep at Four-Way Closure Ridge offshore southwestern Taiwan.</title>
        <authorList>
            <person name="Chen S.-C."/>
            <person name="Teng N.-H."/>
            <person name="Lin Y.-S."/>
            <person name="Lai M.-C."/>
            <person name="Chen H.-H."/>
            <person name="Wang C.-C."/>
        </authorList>
    </citation>
    <scope>NUCLEOTIDE SEQUENCE [LARGE SCALE GENOMIC DNA]</scope>
    <source>
        <strain evidence="4 5">DSM 2702</strain>
    </source>
</reference>
<comment type="caution">
    <text evidence="4">The sequence shown here is derived from an EMBL/GenBank/DDBJ whole genome shotgun (WGS) entry which is preliminary data.</text>
</comment>
<dbReference type="PANTHER" id="PTHR35176:SF6">
    <property type="entry name" value="HEME OXYGENASE HI_0854-RELATED"/>
    <property type="match status" value="1"/>
</dbReference>
<dbReference type="GO" id="GO:0016627">
    <property type="term" value="F:oxidoreductase activity, acting on the CH-CH group of donors"/>
    <property type="evidence" value="ECO:0007669"/>
    <property type="project" value="TreeGrafter"/>
</dbReference>
<dbReference type="InterPro" id="IPR026816">
    <property type="entry name" value="Flavodoxin_dom"/>
</dbReference>
<dbReference type="PANTHER" id="PTHR35176">
    <property type="entry name" value="HEME OXYGENASE HI_0854-RELATED"/>
    <property type="match status" value="1"/>
</dbReference>
<evidence type="ECO:0000259" key="2">
    <source>
        <dbReference type="Pfam" id="PF01243"/>
    </source>
</evidence>
<evidence type="ECO:0000313" key="5">
    <source>
        <dbReference type="Proteomes" id="UP000570823"/>
    </source>
</evidence>
<dbReference type="GO" id="GO:0070967">
    <property type="term" value="F:coenzyme F420 binding"/>
    <property type="evidence" value="ECO:0007669"/>
    <property type="project" value="TreeGrafter"/>
</dbReference>
<dbReference type="InterPro" id="IPR052019">
    <property type="entry name" value="F420H2_bilvrd_red/Heme_oxyg"/>
</dbReference>
<evidence type="ECO:0000313" key="4">
    <source>
        <dbReference type="EMBL" id="NVO66612.1"/>
    </source>
</evidence>
<dbReference type="InterPro" id="IPR011576">
    <property type="entry name" value="Pyridox_Oxase_N"/>
</dbReference>
<dbReference type="Pfam" id="PF12724">
    <property type="entry name" value="Flavodoxin_5"/>
    <property type="match status" value="1"/>
</dbReference>
<dbReference type="OrthoDB" id="103611at2157"/>
<dbReference type="Gene3D" id="3.40.50.360">
    <property type="match status" value="1"/>
</dbReference>
<dbReference type="InterPro" id="IPR012349">
    <property type="entry name" value="Split_barrel_FMN-bd"/>
</dbReference>